<evidence type="ECO:0000313" key="2">
    <source>
        <dbReference type="Proteomes" id="UP001218218"/>
    </source>
</evidence>
<keyword evidence="2" id="KW-1185">Reference proteome</keyword>
<protein>
    <submittedName>
        <fullName evidence="1">Uncharacterized protein</fullName>
    </submittedName>
</protein>
<organism evidence="1 2">
    <name type="scientific">Mycena albidolilacea</name>
    <dbReference type="NCBI Taxonomy" id="1033008"/>
    <lineage>
        <taxon>Eukaryota</taxon>
        <taxon>Fungi</taxon>
        <taxon>Dikarya</taxon>
        <taxon>Basidiomycota</taxon>
        <taxon>Agaricomycotina</taxon>
        <taxon>Agaricomycetes</taxon>
        <taxon>Agaricomycetidae</taxon>
        <taxon>Agaricales</taxon>
        <taxon>Marasmiineae</taxon>
        <taxon>Mycenaceae</taxon>
        <taxon>Mycena</taxon>
    </lineage>
</organism>
<dbReference type="EMBL" id="JARIHO010000009">
    <property type="protein sequence ID" value="KAJ7355986.1"/>
    <property type="molecule type" value="Genomic_DNA"/>
</dbReference>
<comment type="caution">
    <text evidence="1">The sequence shown here is derived from an EMBL/GenBank/DDBJ whole genome shotgun (WGS) entry which is preliminary data.</text>
</comment>
<dbReference type="AlphaFoldDB" id="A0AAD7AE28"/>
<gene>
    <name evidence="1" type="ORF">DFH08DRAFT_803910</name>
</gene>
<dbReference type="Proteomes" id="UP001218218">
    <property type="component" value="Unassembled WGS sequence"/>
</dbReference>
<evidence type="ECO:0000313" key="1">
    <source>
        <dbReference type="EMBL" id="KAJ7355986.1"/>
    </source>
</evidence>
<accession>A0AAD7AE28</accession>
<name>A0AAD7AE28_9AGAR</name>
<proteinExistence type="predicted"/>
<reference evidence="1" key="1">
    <citation type="submission" date="2023-03" db="EMBL/GenBank/DDBJ databases">
        <title>Massive genome expansion in bonnet fungi (Mycena s.s.) driven by repeated elements and novel gene families across ecological guilds.</title>
        <authorList>
            <consortium name="Lawrence Berkeley National Laboratory"/>
            <person name="Harder C.B."/>
            <person name="Miyauchi S."/>
            <person name="Viragh M."/>
            <person name="Kuo A."/>
            <person name="Thoen E."/>
            <person name="Andreopoulos B."/>
            <person name="Lu D."/>
            <person name="Skrede I."/>
            <person name="Drula E."/>
            <person name="Henrissat B."/>
            <person name="Morin E."/>
            <person name="Kohler A."/>
            <person name="Barry K."/>
            <person name="LaButti K."/>
            <person name="Morin E."/>
            <person name="Salamov A."/>
            <person name="Lipzen A."/>
            <person name="Mereny Z."/>
            <person name="Hegedus B."/>
            <person name="Baldrian P."/>
            <person name="Stursova M."/>
            <person name="Weitz H."/>
            <person name="Taylor A."/>
            <person name="Grigoriev I.V."/>
            <person name="Nagy L.G."/>
            <person name="Martin F."/>
            <person name="Kauserud H."/>
        </authorList>
    </citation>
    <scope>NUCLEOTIDE SEQUENCE</scope>
    <source>
        <strain evidence="1">CBHHK002</strain>
    </source>
</reference>
<sequence>MDRKRGSPPVLLVNKDNAAMIALGNERDSAAIKCTLKVSQRGGHKVVSLCGDIFQHKDDKRGHQDLRRYYMSKGLTWVLGLPTGLGHGWMAATGCETWPNLRVAVNPYGFWTQPVPGTAELLTYLTAHIRFFTFICNTKQAAGLNHMEEDALMGLQDEITICELVAMTAYKIDPPEVVIHSMGAVDLPVEGVTLTGSNNTCAEMLMSGSTLKVKTDCAANHASSISSSSDSGSSLLLTVGSYSQLSKVTAQLFTKPYYKNAVPDPYFKIVGRAGAHCWSLRTQHSMGNHFQINLPWIWNPTWRCFSKEFHAGSTIDTLTPAEKLLISIPATNDPNESILGGWRVYSRIRGSTMKHEATYHCNNTEAFADAKLTTEEDVLYVMQLARAEDSRVAEETCVKEAEKNAEATTALLKLQSIVVITDAEKLKALPVKKGPKGGANLREQLDVRRELWKDEVLVKTKLKDVSKKVDMLAAILAADARQAATAVPGNAN</sequence>